<proteinExistence type="predicted"/>
<comment type="caution">
    <text evidence="4">The sequence shown here is derived from an EMBL/GenBank/DDBJ whole genome shotgun (WGS) entry which is preliminary data.</text>
</comment>
<dbReference type="RefSeq" id="WP_367875975.1">
    <property type="nucleotide sequence ID" value="NZ_JBFNXX010000001.1"/>
</dbReference>
<evidence type="ECO:0000259" key="3">
    <source>
        <dbReference type="PROSITE" id="PS51186"/>
    </source>
</evidence>
<dbReference type="PANTHER" id="PTHR43877">
    <property type="entry name" value="AMINOALKYLPHOSPHONATE N-ACETYLTRANSFERASE-RELATED-RELATED"/>
    <property type="match status" value="1"/>
</dbReference>
<dbReference type="SUPFAM" id="SSF55729">
    <property type="entry name" value="Acyl-CoA N-acyltransferases (Nat)"/>
    <property type="match status" value="1"/>
</dbReference>
<dbReference type="Proteomes" id="UP001556098">
    <property type="component" value="Unassembled WGS sequence"/>
</dbReference>
<dbReference type="InterPro" id="IPR000182">
    <property type="entry name" value="GNAT_dom"/>
</dbReference>
<evidence type="ECO:0000256" key="1">
    <source>
        <dbReference type="ARBA" id="ARBA00022679"/>
    </source>
</evidence>
<keyword evidence="2" id="KW-0012">Acyltransferase</keyword>
<protein>
    <submittedName>
        <fullName evidence="4">N-acetyltransferase family protein</fullName>
    </submittedName>
</protein>
<dbReference type="Gene3D" id="3.40.630.30">
    <property type="match status" value="1"/>
</dbReference>
<accession>A0ABV3RI01</accession>
<dbReference type="CDD" id="cd04301">
    <property type="entry name" value="NAT_SF"/>
    <property type="match status" value="1"/>
</dbReference>
<reference evidence="4 5" key="1">
    <citation type="submission" date="2024-07" db="EMBL/GenBank/DDBJ databases">
        <title>Marimonas sp.nov., isolated from tidal-flat sediment.</title>
        <authorList>
            <person name="Jayan J.N."/>
            <person name="Lee S.S."/>
        </authorList>
    </citation>
    <scope>NUCLEOTIDE SEQUENCE [LARGE SCALE GENOMIC DNA]</scope>
    <source>
        <strain evidence="4 5">MJW-29</strain>
    </source>
</reference>
<feature type="domain" description="N-acetyltransferase" evidence="3">
    <location>
        <begin position="4"/>
        <end position="152"/>
    </location>
</feature>
<name>A0ABV3RI01_9RHOB</name>
<dbReference type="InterPro" id="IPR050832">
    <property type="entry name" value="Bact_Acetyltransf"/>
</dbReference>
<dbReference type="PANTHER" id="PTHR43877:SF2">
    <property type="entry name" value="AMINOALKYLPHOSPHONATE N-ACETYLTRANSFERASE-RELATED"/>
    <property type="match status" value="1"/>
</dbReference>
<keyword evidence="5" id="KW-1185">Reference proteome</keyword>
<dbReference type="PROSITE" id="PS51186">
    <property type="entry name" value="GNAT"/>
    <property type="match status" value="1"/>
</dbReference>
<dbReference type="Pfam" id="PF00583">
    <property type="entry name" value="Acetyltransf_1"/>
    <property type="match status" value="1"/>
</dbReference>
<evidence type="ECO:0000256" key="2">
    <source>
        <dbReference type="ARBA" id="ARBA00023315"/>
    </source>
</evidence>
<organism evidence="4 5">
    <name type="scientific">Sulfitobacter sediminis</name>
    <dbReference type="NCBI Taxonomy" id="3234186"/>
    <lineage>
        <taxon>Bacteria</taxon>
        <taxon>Pseudomonadati</taxon>
        <taxon>Pseudomonadota</taxon>
        <taxon>Alphaproteobacteria</taxon>
        <taxon>Rhodobacterales</taxon>
        <taxon>Roseobacteraceae</taxon>
        <taxon>Sulfitobacter</taxon>
    </lineage>
</organism>
<sequence length="152" mass="16443">MTHLIVRPITPDDLTAVLFMVRALAAHHEDIATLTPETLARDALGDPPWMRVLVTERRGDLVGYAALCPLAQLQFGVRGMDMHHLFVAEQARGSGVGRALIDASLALCRAEGCRYMTVGTHPENTAAAAVYRAAGFEDLPPPGPRFRMKLAG</sequence>
<keyword evidence="1" id="KW-0808">Transferase</keyword>
<evidence type="ECO:0000313" key="5">
    <source>
        <dbReference type="Proteomes" id="UP001556098"/>
    </source>
</evidence>
<dbReference type="EMBL" id="JBFNXX010000001">
    <property type="protein sequence ID" value="MEW9918272.1"/>
    <property type="molecule type" value="Genomic_DNA"/>
</dbReference>
<dbReference type="InterPro" id="IPR016181">
    <property type="entry name" value="Acyl_CoA_acyltransferase"/>
</dbReference>
<evidence type="ECO:0000313" key="4">
    <source>
        <dbReference type="EMBL" id="MEW9918272.1"/>
    </source>
</evidence>
<gene>
    <name evidence="4" type="ORF">AB2B41_01540</name>
</gene>